<accession>A0A166K065</accession>
<protein>
    <submittedName>
        <fullName evidence="2">Uncharacterized protein</fullName>
    </submittedName>
</protein>
<keyword evidence="1" id="KW-0472">Membrane</keyword>
<feature type="transmembrane region" description="Helical" evidence="1">
    <location>
        <begin position="74"/>
        <end position="92"/>
    </location>
</feature>
<gene>
    <name evidence="2" type="ORF">FIBSPDRAFT_891102</name>
</gene>
<organism evidence="2 3">
    <name type="scientific">Athelia psychrophila</name>
    <dbReference type="NCBI Taxonomy" id="1759441"/>
    <lineage>
        <taxon>Eukaryota</taxon>
        <taxon>Fungi</taxon>
        <taxon>Dikarya</taxon>
        <taxon>Basidiomycota</taxon>
        <taxon>Agaricomycotina</taxon>
        <taxon>Agaricomycetes</taxon>
        <taxon>Agaricomycetidae</taxon>
        <taxon>Atheliales</taxon>
        <taxon>Atheliaceae</taxon>
        <taxon>Athelia</taxon>
    </lineage>
</organism>
<dbReference type="AlphaFoldDB" id="A0A166K065"/>
<evidence type="ECO:0000256" key="1">
    <source>
        <dbReference type="SAM" id="Phobius"/>
    </source>
</evidence>
<name>A0A166K065_9AGAM</name>
<sequence length="206" mass="22737">MGLPQNLEEMENCKPTFATTDTSGGSVTNINGDCIKGQRLEVNGNYIAYANVNVNPPDPKEQKRRFRPNPPPDLISLWVFVICLICLWGLVIQCHPRGAFVLYQTHVAHVRHMTNVVPIRTDVGTFGWTPEWLTQEADRSLANLQEVNRALAQLYLLLENKLSVHVGTSHSGKDAKGMFTGSDVGPELARVPMCRARSEGGKGGDK</sequence>
<keyword evidence="1" id="KW-0812">Transmembrane</keyword>
<evidence type="ECO:0000313" key="3">
    <source>
        <dbReference type="Proteomes" id="UP000076532"/>
    </source>
</evidence>
<reference evidence="2 3" key="1">
    <citation type="journal article" date="2016" name="Mol. Biol. Evol.">
        <title>Comparative Genomics of Early-Diverging Mushroom-Forming Fungi Provides Insights into the Origins of Lignocellulose Decay Capabilities.</title>
        <authorList>
            <person name="Nagy L.G."/>
            <person name="Riley R."/>
            <person name="Tritt A."/>
            <person name="Adam C."/>
            <person name="Daum C."/>
            <person name="Floudas D."/>
            <person name="Sun H."/>
            <person name="Yadav J.S."/>
            <person name="Pangilinan J."/>
            <person name="Larsson K.H."/>
            <person name="Matsuura K."/>
            <person name="Barry K."/>
            <person name="Labutti K."/>
            <person name="Kuo R."/>
            <person name="Ohm R.A."/>
            <person name="Bhattacharya S.S."/>
            <person name="Shirouzu T."/>
            <person name="Yoshinaga Y."/>
            <person name="Martin F.M."/>
            <person name="Grigoriev I.V."/>
            <person name="Hibbett D.S."/>
        </authorList>
    </citation>
    <scope>NUCLEOTIDE SEQUENCE [LARGE SCALE GENOMIC DNA]</scope>
    <source>
        <strain evidence="2 3">CBS 109695</strain>
    </source>
</reference>
<proteinExistence type="predicted"/>
<evidence type="ECO:0000313" key="2">
    <source>
        <dbReference type="EMBL" id="KZP21389.1"/>
    </source>
</evidence>
<dbReference type="Proteomes" id="UP000076532">
    <property type="component" value="Unassembled WGS sequence"/>
</dbReference>
<keyword evidence="1" id="KW-1133">Transmembrane helix</keyword>
<dbReference type="EMBL" id="KV417547">
    <property type="protein sequence ID" value="KZP21389.1"/>
    <property type="molecule type" value="Genomic_DNA"/>
</dbReference>
<keyword evidence="3" id="KW-1185">Reference proteome</keyword>